<keyword evidence="3" id="KW-1185">Reference proteome</keyword>
<organism evidence="2 3">
    <name type="scientific">Algoriphagus aquimarinus</name>
    <dbReference type="NCBI Taxonomy" id="237018"/>
    <lineage>
        <taxon>Bacteria</taxon>
        <taxon>Pseudomonadati</taxon>
        <taxon>Bacteroidota</taxon>
        <taxon>Cytophagia</taxon>
        <taxon>Cytophagales</taxon>
        <taxon>Cyclobacteriaceae</taxon>
        <taxon>Algoriphagus</taxon>
    </lineage>
</organism>
<name>A0A1I0YAV2_9BACT</name>
<protein>
    <recommendedName>
        <fullName evidence="4">TolB-like 6-blade propeller-like</fullName>
    </recommendedName>
</protein>
<dbReference type="AlphaFoldDB" id="A0A1I0YAV2"/>
<proteinExistence type="predicted"/>
<keyword evidence="1" id="KW-0812">Transmembrane</keyword>
<dbReference type="STRING" id="237018.SAMN04489723_104212"/>
<evidence type="ECO:0008006" key="4">
    <source>
        <dbReference type="Google" id="ProtNLM"/>
    </source>
</evidence>
<keyword evidence="1" id="KW-1133">Transmembrane helix</keyword>
<dbReference type="Proteomes" id="UP000198790">
    <property type="component" value="Unassembled WGS sequence"/>
</dbReference>
<reference evidence="2 3" key="1">
    <citation type="submission" date="2016-10" db="EMBL/GenBank/DDBJ databases">
        <authorList>
            <person name="de Groot N.N."/>
        </authorList>
    </citation>
    <scope>NUCLEOTIDE SEQUENCE [LARGE SCALE GENOMIC DNA]</scope>
    <source>
        <strain evidence="2 3">DSM 23399</strain>
    </source>
</reference>
<sequence length="338" mass="38830">MCFSEIYFIPILPTFVKFFNIVAAICLLLISAIFSCKPSEDSAERIFSDILIIDSIELDLPLRRIMYKNGNYYSYDYYSKSILKHDTNFKIIDSLGARGEGPAENLMVRNFQPLGSDKIRIFDTQKHAYKVQGFSDSVYLYHKFMTPVERGVAISESLLLTIASLPGSKLGFSYYDLNRLESESIEKINVLFDEENSGMIYEGKLLQEGKFVVHTSYFADHWFVFNTVSGELKVGSYRYEFENPKVLELGGGVMLDNAPELIADAFLYGSKLFVISNVGEKEYPDQRVLDIYDLETTNYIKSYILPKLQDSAPSEGFYIESDRIGLRYEDYLYFLQLE</sequence>
<evidence type="ECO:0000313" key="3">
    <source>
        <dbReference type="Proteomes" id="UP000198790"/>
    </source>
</evidence>
<gene>
    <name evidence="2" type="ORF">SAMN04489723_104212</name>
</gene>
<evidence type="ECO:0000313" key="2">
    <source>
        <dbReference type="EMBL" id="SFB10322.1"/>
    </source>
</evidence>
<keyword evidence="1" id="KW-0472">Membrane</keyword>
<evidence type="ECO:0000256" key="1">
    <source>
        <dbReference type="SAM" id="Phobius"/>
    </source>
</evidence>
<accession>A0A1I0YAV2</accession>
<feature type="transmembrane region" description="Helical" evidence="1">
    <location>
        <begin position="7"/>
        <end position="34"/>
    </location>
</feature>
<dbReference type="EMBL" id="FOKK01000004">
    <property type="protein sequence ID" value="SFB10322.1"/>
    <property type="molecule type" value="Genomic_DNA"/>
</dbReference>